<feature type="domain" description="Phage tail assembly chaperone-like" evidence="1">
    <location>
        <begin position="63"/>
        <end position="135"/>
    </location>
</feature>
<dbReference type="Gene3D" id="6.10.140.1310">
    <property type="match status" value="1"/>
</dbReference>
<sequence length="156" mass="18565">MANIQMHYDWSHALAALYPNAEWSVSVDKNDNQSLNWLDSSPRPNEADLEAWCVEKSRLEPMRLLRRERDKEMEFCNWRVVKAMSLGEELPPVWKNYLQALRDLPQNTNPDQIRMSDEDFKKIDRSSVNWPTPPEDHHYPITLKDLYKNITNVFDY</sequence>
<protein>
    <recommendedName>
        <fullName evidence="1">Phage tail assembly chaperone-like domain-containing protein</fullName>
    </recommendedName>
</protein>
<evidence type="ECO:0000259" key="1">
    <source>
        <dbReference type="Pfam" id="PF16778"/>
    </source>
</evidence>
<name>A0A0E3FJ55_9CAUD</name>
<reference evidence="2 3" key="1">
    <citation type="submission" date="2013-12" db="EMBL/GenBank/DDBJ databases">
        <title>Ecological redundancy of diverse viral populations within a natural community.</title>
        <authorList>
            <person name="Gregory A.C."/>
            <person name="LaButti K."/>
            <person name="Copeland A."/>
            <person name="Woyke T."/>
            <person name="Sullivan M.B."/>
        </authorList>
    </citation>
    <scope>NUCLEOTIDE SEQUENCE [LARGE SCALE GENOMIC DNA]</scope>
    <source>
        <strain evidence="2">Syn7803US23</strain>
    </source>
</reference>
<dbReference type="Proteomes" id="UP000185285">
    <property type="component" value="Segment"/>
</dbReference>
<gene>
    <name evidence="2" type="ORF">Syn7803US23_92</name>
</gene>
<dbReference type="InterPro" id="IPR031893">
    <property type="entry name" value="Phage_tail_APC"/>
</dbReference>
<dbReference type="EMBL" id="KJ019089">
    <property type="protein sequence ID" value="AIX28436.1"/>
    <property type="molecule type" value="Genomic_DNA"/>
</dbReference>
<evidence type="ECO:0000313" key="3">
    <source>
        <dbReference type="Proteomes" id="UP000185285"/>
    </source>
</evidence>
<organism evidence="2 3">
    <name type="scientific">Synechococcus phage ACG-2014j</name>
    <dbReference type="NCBI Taxonomy" id="1493514"/>
    <lineage>
        <taxon>Viruses</taxon>
        <taxon>Duplodnaviria</taxon>
        <taxon>Heunggongvirae</taxon>
        <taxon>Uroviricota</taxon>
        <taxon>Caudoviricetes</taxon>
        <taxon>Pantevenvirales</taxon>
        <taxon>Kyanoviridae</taxon>
        <taxon>Potamoivirus</taxon>
        <taxon>Potamoivirus tusconj</taxon>
    </lineage>
</organism>
<proteinExistence type="predicted"/>
<dbReference type="Pfam" id="PF16778">
    <property type="entry name" value="Phage_tail_APC"/>
    <property type="match status" value="1"/>
</dbReference>
<accession>A0A0E3FJ55</accession>
<keyword evidence="3" id="KW-1185">Reference proteome</keyword>
<evidence type="ECO:0000313" key="2">
    <source>
        <dbReference type="EMBL" id="AIX28436.1"/>
    </source>
</evidence>